<feature type="binding site" evidence="7">
    <location>
        <begin position="917"/>
        <end position="918"/>
    </location>
    <ligand>
        <name>ATP</name>
        <dbReference type="ChEBI" id="CHEBI:30616"/>
    </ligand>
</feature>
<accession>A0A835VWT3</accession>
<evidence type="ECO:0000256" key="4">
    <source>
        <dbReference type="ARBA" id="ARBA00022777"/>
    </source>
</evidence>
<evidence type="ECO:0000256" key="9">
    <source>
        <dbReference type="SAM" id="MobiDB-lite"/>
    </source>
</evidence>
<dbReference type="OrthoDB" id="377346at2759"/>
<dbReference type="SMART" id="SM00220">
    <property type="entry name" value="S_TKc"/>
    <property type="match status" value="1"/>
</dbReference>
<dbReference type="InterPro" id="IPR008271">
    <property type="entry name" value="Ser/Thr_kinase_AS"/>
</dbReference>
<feature type="region of interest" description="Disordered" evidence="9">
    <location>
        <begin position="454"/>
        <end position="483"/>
    </location>
</feature>
<feature type="compositionally biased region" description="Low complexity" evidence="9">
    <location>
        <begin position="572"/>
        <end position="595"/>
    </location>
</feature>
<evidence type="ECO:0000313" key="11">
    <source>
        <dbReference type="EMBL" id="KAG2428429.1"/>
    </source>
</evidence>
<feature type="compositionally biased region" description="Gly residues" evidence="9">
    <location>
        <begin position="362"/>
        <end position="381"/>
    </location>
</feature>
<feature type="compositionally biased region" description="Low complexity" evidence="9">
    <location>
        <begin position="681"/>
        <end position="693"/>
    </location>
</feature>
<dbReference type="PANTHER" id="PTHR24350">
    <property type="entry name" value="SERINE/THREONINE-PROTEIN KINASE IAL-RELATED"/>
    <property type="match status" value="1"/>
</dbReference>
<evidence type="ECO:0000256" key="1">
    <source>
        <dbReference type="ARBA" id="ARBA00022527"/>
    </source>
</evidence>
<feature type="region of interest" description="Disordered" evidence="9">
    <location>
        <begin position="638"/>
        <end position="755"/>
    </location>
</feature>
<dbReference type="Gene3D" id="1.10.510.10">
    <property type="entry name" value="Transferase(Phosphotransferase) domain 1"/>
    <property type="match status" value="1"/>
</dbReference>
<proteinExistence type="predicted"/>
<reference evidence="11" key="1">
    <citation type="journal article" date="2020" name="bioRxiv">
        <title>Comparative genomics of Chlamydomonas.</title>
        <authorList>
            <person name="Craig R.J."/>
            <person name="Hasan A.R."/>
            <person name="Ness R.W."/>
            <person name="Keightley P.D."/>
        </authorList>
    </citation>
    <scope>NUCLEOTIDE SEQUENCE</scope>
    <source>
        <strain evidence="11">SAG 7.73</strain>
    </source>
</reference>
<keyword evidence="2" id="KW-0808">Transferase</keyword>
<dbReference type="InterPro" id="IPR030616">
    <property type="entry name" value="Aur-like"/>
</dbReference>
<organism evidence="11 12">
    <name type="scientific">Chlamydomonas incerta</name>
    <dbReference type="NCBI Taxonomy" id="51695"/>
    <lineage>
        <taxon>Eukaryota</taxon>
        <taxon>Viridiplantae</taxon>
        <taxon>Chlorophyta</taxon>
        <taxon>core chlorophytes</taxon>
        <taxon>Chlorophyceae</taxon>
        <taxon>CS clade</taxon>
        <taxon>Chlamydomonadales</taxon>
        <taxon>Chlamydomonadaceae</taxon>
        <taxon>Chlamydomonas</taxon>
    </lineage>
</organism>
<dbReference type="Pfam" id="PF00069">
    <property type="entry name" value="Pkinase"/>
    <property type="match status" value="1"/>
</dbReference>
<feature type="compositionally biased region" description="Pro residues" evidence="9">
    <location>
        <begin position="386"/>
        <end position="398"/>
    </location>
</feature>
<dbReference type="InterPro" id="IPR000719">
    <property type="entry name" value="Prot_kinase_dom"/>
</dbReference>
<evidence type="ECO:0000256" key="3">
    <source>
        <dbReference type="ARBA" id="ARBA00022741"/>
    </source>
</evidence>
<dbReference type="InterPro" id="IPR011009">
    <property type="entry name" value="Kinase-like_dom_sf"/>
</dbReference>
<feature type="compositionally biased region" description="Low complexity" evidence="9">
    <location>
        <begin position="501"/>
        <end position="514"/>
    </location>
</feature>
<keyword evidence="4" id="KW-0418">Kinase</keyword>
<keyword evidence="5 7" id="KW-0067">ATP-binding</keyword>
<feature type="active site" description="Proton acceptor" evidence="6">
    <location>
        <position position="913"/>
    </location>
</feature>
<name>A0A835VWT3_CHLIN</name>
<dbReference type="GO" id="GO:0005524">
    <property type="term" value="F:ATP binding"/>
    <property type="evidence" value="ECO:0007669"/>
    <property type="project" value="UniProtKB-KW"/>
</dbReference>
<feature type="binding site" evidence="7">
    <location>
        <position position="818"/>
    </location>
    <ligand>
        <name>ATP</name>
        <dbReference type="ChEBI" id="CHEBI:30616"/>
    </ligand>
</feature>
<feature type="compositionally biased region" description="Low complexity" evidence="9">
    <location>
        <begin position="615"/>
        <end position="625"/>
    </location>
</feature>
<feature type="region of interest" description="Disordered" evidence="9">
    <location>
        <begin position="105"/>
        <end position="129"/>
    </location>
</feature>
<comment type="caution">
    <text evidence="11">The sequence shown here is derived from an EMBL/GenBank/DDBJ whole genome shotgun (WGS) entry which is preliminary data.</text>
</comment>
<feature type="compositionally biased region" description="Pro residues" evidence="9">
    <location>
        <begin position="232"/>
        <end position="247"/>
    </location>
</feature>
<dbReference type="FunFam" id="1.10.510.10:FF:000813">
    <property type="entry name" value="Aurora-like kinase"/>
    <property type="match status" value="1"/>
</dbReference>
<feature type="region of interest" description="Disordered" evidence="9">
    <location>
        <begin position="224"/>
        <end position="403"/>
    </location>
</feature>
<gene>
    <name evidence="11" type="ORF">HXX76_011549</name>
</gene>
<dbReference type="PROSITE" id="PS50011">
    <property type="entry name" value="PROTEIN_KINASE_DOM"/>
    <property type="match status" value="1"/>
</dbReference>
<evidence type="ECO:0000259" key="10">
    <source>
        <dbReference type="PROSITE" id="PS50011"/>
    </source>
</evidence>
<feature type="cross-link" description="Glycyl lysine isopeptide (Lys-Gly) (interchain with G-Cter in SUMO2)" evidence="8">
    <location>
        <position position="915"/>
    </location>
</feature>
<feature type="compositionally biased region" description="Low complexity" evidence="9">
    <location>
        <begin position="651"/>
        <end position="668"/>
    </location>
</feature>
<feature type="binding site" evidence="7">
    <location>
        <position position="931"/>
    </location>
    <ligand>
        <name>ATP</name>
        <dbReference type="ChEBI" id="CHEBI:30616"/>
    </ligand>
</feature>
<feature type="compositionally biased region" description="Low complexity" evidence="9">
    <location>
        <begin position="248"/>
        <end position="268"/>
    </location>
</feature>
<dbReference type="SUPFAM" id="SSF56112">
    <property type="entry name" value="Protein kinase-like (PK-like)"/>
    <property type="match status" value="1"/>
</dbReference>
<evidence type="ECO:0000256" key="6">
    <source>
        <dbReference type="PIRSR" id="PIRSR630616-1"/>
    </source>
</evidence>
<evidence type="ECO:0000313" key="12">
    <source>
        <dbReference type="Proteomes" id="UP000650467"/>
    </source>
</evidence>
<evidence type="ECO:0000256" key="8">
    <source>
        <dbReference type="PIRSR" id="PIRSR630616-3"/>
    </source>
</evidence>
<feature type="region of interest" description="Disordered" evidence="9">
    <location>
        <begin position="501"/>
        <end position="625"/>
    </location>
</feature>
<keyword evidence="12" id="KW-1185">Reference proteome</keyword>
<dbReference type="Proteomes" id="UP000650467">
    <property type="component" value="Unassembled WGS sequence"/>
</dbReference>
<dbReference type="AlphaFoldDB" id="A0A835VWT3"/>
<sequence>MSTGNVVFSADEESHLTGAESLLPTKGTAYDPMACGLSAPLSAVGHAPAAAVPSVAVAGLPFLDSPQVSSGGNTPRAPYCTGGGHGELVTRTGGAAPRGGPPAIGGGGLISPGAAGSPRGAPPAISGGRSRSLVAQSAVRRWSQSQHLGLDAGRLQLLSEAVAGAGAGAGAAVPPAAASSGFARSFRCSGDGRPAAAGGGGGASPNCASPPVCAHAPIRRANTADPVGLSPLSPPPSAASPAPPPVRSPAAGVPASAGSPLGAPPVGARGSSASGMFRLRSSGHLQGPFDGEAGGSSSSATTSPLLAGGAPARRRYSHYGNSQVAEQPHQPSPPAPASRHYQSSRYAPAELVLPPAQQQQDEGGGGGGGSRLGSPSGGGAGQQPQQAPPSPYHDPQPQPQHQYYLHHCYSPSSLSSPMPLPLPAVAESVLEGPASTDTLHGAAPAALAAAASLAPAPPAAPPPPWAAQSSRLAVSGGGSLSRPQAIPATAAAAAAAPAATDLRNEAAASPAPEAATHHLPATQPAAPDTARPEAPASSTCGSSSGGGGGGSPFATGTSPAAGGRAQTQPRSPAMAAAAAPSAAAAGAGTSTAGAGEPRRDSGASYGDFCCAGDDTPFSPASTAPASSFSAAYNIRLTTGSFCHPPEPPSQPCSAAATAAHAQPPACQALSSPQQLLTEDLQPQQRQQQSLQAEKQQHPPHAQPGPQPPRAAQEQPADGAGPAAAAVAAAGDASAEGVEPQRRSDRTAIGGAGDNCPVREVPRDGLLYLSAAAPAGLALRRAQQWSTNDYEVTRKLYAGYASSVFKASSTHASGDVVLKAYNLSGLSTFLRHQVLRELDIHARLTHTSIVHLIAAFKEGDILVMVQEYVRGGSLDRVRRKLGGRMTEFQSMHLVLLPLLNALVYLHGRGIVHRDIKPENLLFTPEWQLKLCDFGVSICLHEERAVTKTGSKEYMAPEVVVCPLKRGPEDNKDNEQMAYTPAVDVWSLGALMYELLVGFTPFPGGPPARTGADPAAQLRFPSSVSEPARSFVRSCLQLHPGDRPTVQELLQHEWVVTSLVSTACDPG</sequence>
<feature type="domain" description="Protein kinase" evidence="10">
    <location>
        <begin position="789"/>
        <end position="1053"/>
    </location>
</feature>
<feature type="compositionally biased region" description="Low complexity" evidence="9">
    <location>
        <begin position="111"/>
        <end position="129"/>
    </location>
</feature>
<evidence type="ECO:0000256" key="5">
    <source>
        <dbReference type="ARBA" id="ARBA00022840"/>
    </source>
</evidence>
<feature type="compositionally biased region" description="Pro residues" evidence="9">
    <location>
        <begin position="455"/>
        <end position="465"/>
    </location>
</feature>
<dbReference type="GO" id="GO:0004674">
    <property type="term" value="F:protein serine/threonine kinase activity"/>
    <property type="evidence" value="ECO:0007669"/>
    <property type="project" value="UniProtKB-KW"/>
</dbReference>
<feature type="compositionally biased region" description="Low complexity" evidence="9">
    <location>
        <begin position="709"/>
        <end position="737"/>
    </location>
</feature>
<dbReference type="PROSITE" id="PS00108">
    <property type="entry name" value="PROTEIN_KINASE_ST"/>
    <property type="match status" value="1"/>
</dbReference>
<keyword evidence="1" id="KW-0723">Serine/threonine-protein kinase</keyword>
<protein>
    <recommendedName>
        <fullName evidence="10">Protein kinase domain-containing protein</fullName>
    </recommendedName>
</protein>
<keyword evidence="3 7" id="KW-0547">Nucleotide-binding</keyword>
<evidence type="ECO:0000256" key="2">
    <source>
        <dbReference type="ARBA" id="ARBA00022679"/>
    </source>
</evidence>
<dbReference type="EMBL" id="JAEHOC010000034">
    <property type="protein sequence ID" value="KAG2428429.1"/>
    <property type="molecule type" value="Genomic_DNA"/>
</dbReference>
<evidence type="ECO:0000256" key="7">
    <source>
        <dbReference type="PIRSR" id="PIRSR630616-2"/>
    </source>
</evidence>